<evidence type="ECO:0000313" key="3">
    <source>
        <dbReference type="EMBL" id="USI74501.1"/>
    </source>
</evidence>
<evidence type="ECO:0000259" key="2">
    <source>
        <dbReference type="Pfam" id="PF22807"/>
    </source>
</evidence>
<protein>
    <submittedName>
        <fullName evidence="3">Sorbosone dehydrogenase family protein</fullName>
    </submittedName>
</protein>
<dbReference type="InterPro" id="IPR011042">
    <property type="entry name" value="6-blade_b-propeller_TolB-like"/>
</dbReference>
<organism evidence="3 4">
    <name type="scientific">Sphingomonas morindae</name>
    <dbReference type="NCBI Taxonomy" id="1541170"/>
    <lineage>
        <taxon>Bacteria</taxon>
        <taxon>Pseudomonadati</taxon>
        <taxon>Pseudomonadota</taxon>
        <taxon>Alphaproteobacteria</taxon>
        <taxon>Sphingomonadales</taxon>
        <taxon>Sphingomonadaceae</taxon>
        <taxon>Sphingomonas</taxon>
    </lineage>
</organism>
<dbReference type="PROSITE" id="PS51257">
    <property type="entry name" value="PROKAR_LIPOPROTEIN"/>
    <property type="match status" value="1"/>
</dbReference>
<sequence>MRTRAYALCLVLLLAGCGRNARLDITAGQGPAPALPDEHEGLLPTVKVARIVGWGRDGAPTPAPGLAVTAFARGLDHPRWLLVLPNGDVLAAESNAPPKPDDSPGLRGFFQKLFMKRAGGASPSANRITLLRDADGDGVAETRHVLLTGLNSPFGMALGPDGRLYVADTDAIRAFPYRAGDTRIAAPGQRIVVLPAGRINHHWTKTILFAPDGRTLFATVGSNSNIAERGMAAEAGRAAIWAIDWRTGRHRLFASGLRNPSGMAFGPDGRLWTVVNERDELGGDIVPDYLTSVRDGGFYGWPWRFWASHVDRRVKAPAPPEAAGAIAPDYALGAHTASLGLVAADGARLGPRFAHGMIIGQHGSWNRNPPSGYRVVFVRFDGARPAAETPVDLLTGFLTPDGEARGRPVGVAVDRGGGLLVADDAGGAIWRVTEKAAPALAAR</sequence>
<proteinExistence type="predicted"/>
<dbReference type="InterPro" id="IPR054539">
    <property type="entry name" value="Beta-prop_PDH"/>
</dbReference>
<gene>
    <name evidence="3" type="ORF">LHA26_06000</name>
</gene>
<reference evidence="3" key="1">
    <citation type="journal article" date="2022" name="Toxins">
        <title>Genomic Analysis of Sphingopyxis sp. USTB-05 for Biodegrading Cyanobacterial Hepatotoxins.</title>
        <authorList>
            <person name="Liu C."/>
            <person name="Xu Q."/>
            <person name="Zhao Z."/>
            <person name="Zhang H."/>
            <person name="Liu X."/>
            <person name="Yin C."/>
            <person name="Liu Y."/>
            <person name="Yan H."/>
        </authorList>
    </citation>
    <scope>NUCLEOTIDE SEQUENCE</scope>
    <source>
        <strain evidence="3">NBD5</strain>
    </source>
</reference>
<dbReference type="Gene3D" id="2.120.10.30">
    <property type="entry name" value="TolB, C-terminal domain"/>
    <property type="match status" value="1"/>
</dbReference>
<accession>A0ABY4XCP3</accession>
<dbReference type="Pfam" id="PF22807">
    <property type="entry name" value="TrAA12"/>
    <property type="match status" value="2"/>
</dbReference>
<dbReference type="PANTHER" id="PTHR33546:SF1">
    <property type="entry name" value="LARGE, MULTIFUNCTIONAL SECRETED PROTEIN"/>
    <property type="match status" value="1"/>
</dbReference>
<dbReference type="Proteomes" id="UP001056937">
    <property type="component" value="Chromosome 1"/>
</dbReference>
<keyword evidence="1" id="KW-0732">Signal</keyword>
<feature type="signal peptide" evidence="1">
    <location>
        <begin position="1"/>
        <end position="21"/>
    </location>
</feature>
<feature type="chain" id="PRO_5047508693" evidence="1">
    <location>
        <begin position="22"/>
        <end position="443"/>
    </location>
</feature>
<feature type="domain" description="Pyrroloquinoline quinone-dependent pyranose dehydrogenase beta-propeller" evidence="2">
    <location>
        <begin position="326"/>
        <end position="434"/>
    </location>
</feature>
<dbReference type="PANTHER" id="PTHR33546">
    <property type="entry name" value="LARGE, MULTIFUNCTIONAL SECRETED PROTEIN-RELATED"/>
    <property type="match status" value="1"/>
</dbReference>
<name>A0ABY4XCP3_9SPHN</name>
<keyword evidence="4" id="KW-1185">Reference proteome</keyword>
<dbReference type="SUPFAM" id="SSF50952">
    <property type="entry name" value="Soluble quinoprotein glucose dehydrogenase"/>
    <property type="match status" value="1"/>
</dbReference>
<dbReference type="EMBL" id="CP084930">
    <property type="protein sequence ID" value="USI74501.1"/>
    <property type="molecule type" value="Genomic_DNA"/>
</dbReference>
<feature type="domain" description="Pyrroloquinoline quinone-dependent pyranose dehydrogenase beta-propeller" evidence="2">
    <location>
        <begin position="136"/>
        <end position="281"/>
    </location>
</feature>
<evidence type="ECO:0000313" key="4">
    <source>
        <dbReference type="Proteomes" id="UP001056937"/>
    </source>
</evidence>
<evidence type="ECO:0000256" key="1">
    <source>
        <dbReference type="SAM" id="SignalP"/>
    </source>
</evidence>
<dbReference type="InterPro" id="IPR011041">
    <property type="entry name" value="Quinoprot_gluc/sorb_DH_b-prop"/>
</dbReference>